<dbReference type="Proteomes" id="UP000235114">
    <property type="component" value="Unassembled WGS sequence"/>
</dbReference>
<evidence type="ECO:0000313" key="4">
    <source>
        <dbReference type="Proteomes" id="UP000235114"/>
    </source>
</evidence>
<keyword evidence="4" id="KW-1185">Reference proteome</keyword>
<protein>
    <submittedName>
        <fullName evidence="1">Uncharacterized protein</fullName>
    </submittedName>
</protein>
<name>A0A2N5GFL3_9BACI</name>
<reference evidence="1 3" key="1">
    <citation type="submission" date="2017-11" db="EMBL/GenBank/DDBJ databases">
        <title>Comparitive Functional Genomics of Dry Heat Resistant strains isolated from the Viking Spacecraft.</title>
        <authorList>
            <person name="Seuylemezian A."/>
            <person name="Cooper K."/>
            <person name="Vaishampayan P."/>
        </authorList>
    </citation>
    <scope>NUCLEOTIDE SEQUENCE [LARGE SCALE GENOMIC DNA]</scope>
    <source>
        <strain evidence="1 3">M4.6</strain>
    </source>
</reference>
<comment type="caution">
    <text evidence="1">The sequence shown here is derived from an EMBL/GenBank/DDBJ whole genome shotgun (WGS) entry which is preliminary data.</text>
</comment>
<dbReference type="EMBL" id="PGVD01000087">
    <property type="protein sequence ID" value="PLR89069.1"/>
    <property type="molecule type" value="Genomic_DNA"/>
</dbReference>
<accession>A0A2N5GFL3</accession>
<dbReference type="Proteomes" id="UP000234951">
    <property type="component" value="Unassembled WGS sequence"/>
</dbReference>
<reference evidence="2 4" key="2">
    <citation type="submission" date="2017-12" db="EMBL/GenBank/DDBJ databases">
        <title>Comparative Functional Genomics of Dry Heat Resistant strains isolated from the Viking Spacecraft.</title>
        <authorList>
            <person name="Seuylemezian A."/>
            <person name="Cooper K."/>
            <person name="Vaishampayan P."/>
        </authorList>
    </citation>
    <scope>NUCLEOTIDE SEQUENCE [LARGE SCALE GENOMIC DNA]</scope>
    <source>
        <strain evidence="2 4">ATCC 29669</strain>
    </source>
</reference>
<dbReference type="RefSeq" id="WP_101579623.1">
    <property type="nucleotide sequence ID" value="NZ_PGVA01000094.1"/>
</dbReference>
<evidence type="ECO:0000313" key="1">
    <source>
        <dbReference type="EMBL" id="PLR79536.1"/>
    </source>
</evidence>
<evidence type="ECO:0000313" key="2">
    <source>
        <dbReference type="EMBL" id="PLR89069.1"/>
    </source>
</evidence>
<evidence type="ECO:0000313" key="3">
    <source>
        <dbReference type="Proteomes" id="UP000234951"/>
    </source>
</evidence>
<dbReference type="EMBL" id="PGVA01000094">
    <property type="protein sequence ID" value="PLR79536.1"/>
    <property type="molecule type" value="Genomic_DNA"/>
</dbReference>
<organism evidence="1 3">
    <name type="scientific">Bacillus canaveralius</name>
    <dbReference type="NCBI Taxonomy" id="1403243"/>
    <lineage>
        <taxon>Bacteria</taxon>
        <taxon>Bacillati</taxon>
        <taxon>Bacillota</taxon>
        <taxon>Bacilli</taxon>
        <taxon>Bacillales</taxon>
        <taxon>Bacillaceae</taxon>
        <taxon>Bacillus</taxon>
    </lineage>
</organism>
<sequence>MSNSMRASGEYVEPFLIPSEEEGASPFSMIHFCNQCGHSMKDLRSFILEYWRSDQTVYFCWCHSCGHRWELVEIKTITTMELDEEDEGF</sequence>
<proteinExistence type="predicted"/>
<dbReference type="OrthoDB" id="2679922at2"/>
<dbReference type="AlphaFoldDB" id="A0A2N5GFL3"/>
<gene>
    <name evidence="1" type="ORF">CU635_22725</name>
    <name evidence="2" type="ORF">CVD25_21805</name>
</gene>